<proteinExistence type="inferred from homology"/>
<evidence type="ECO:0000313" key="2">
    <source>
        <dbReference type="EMBL" id="SHF63528.1"/>
    </source>
</evidence>
<comment type="similarity">
    <text evidence="1">Belongs to the ornithine cyclodeaminase/mu-crystallin family.</text>
</comment>
<dbReference type="RefSeq" id="WP_073053283.1">
    <property type="nucleotide sequence ID" value="NZ_FQUP01000002.1"/>
</dbReference>
<accession>A0A1M5D934</accession>
<dbReference type="SUPFAM" id="SSF51735">
    <property type="entry name" value="NAD(P)-binding Rossmann-fold domains"/>
    <property type="match status" value="1"/>
</dbReference>
<name>A0A1M5D934_9HYPH</name>
<dbReference type="STRING" id="1122133.SAMN02745157_2603"/>
<dbReference type="PANTHER" id="PTHR13812:SF19">
    <property type="entry name" value="KETIMINE REDUCTASE MU-CRYSTALLIN"/>
    <property type="match status" value="1"/>
</dbReference>
<dbReference type="NCBIfam" id="NF004793">
    <property type="entry name" value="PRK06141.1"/>
    <property type="match status" value="1"/>
</dbReference>
<dbReference type="GO" id="GO:0016491">
    <property type="term" value="F:oxidoreductase activity"/>
    <property type="evidence" value="ECO:0007669"/>
    <property type="project" value="UniProtKB-ARBA"/>
</dbReference>
<evidence type="ECO:0000256" key="1">
    <source>
        <dbReference type="ARBA" id="ARBA00008903"/>
    </source>
</evidence>
<reference evidence="2 3" key="1">
    <citation type="submission" date="2016-11" db="EMBL/GenBank/DDBJ databases">
        <authorList>
            <person name="Jaros S."/>
            <person name="Januszkiewicz K."/>
            <person name="Wedrychowicz H."/>
        </authorList>
    </citation>
    <scope>NUCLEOTIDE SEQUENCE [LARGE SCALE GENOMIC DNA]</scope>
    <source>
        <strain evidence="2 3">DSM 19436</strain>
    </source>
</reference>
<dbReference type="InterPro" id="IPR003462">
    <property type="entry name" value="ODC_Mu_crystall"/>
</dbReference>
<dbReference type="PANTHER" id="PTHR13812">
    <property type="entry name" value="KETIMINE REDUCTASE MU-CRYSTALLIN"/>
    <property type="match status" value="1"/>
</dbReference>
<dbReference type="Proteomes" id="UP000184485">
    <property type="component" value="Unassembled WGS sequence"/>
</dbReference>
<dbReference type="PIRSF" id="PIRSF001439">
    <property type="entry name" value="CryM"/>
    <property type="match status" value="1"/>
</dbReference>
<dbReference type="InterPro" id="IPR036291">
    <property type="entry name" value="NAD(P)-bd_dom_sf"/>
</dbReference>
<sequence>MRLIDGAALDAVLSRQELVETLREAFRADITVPPRQHHALDSSGDAASLLLMPAWSGPSAAGFGHVGVKIVTVFPGNAAKGLATVAGVYLLLSGETGVPLAMIDGTALTLWRTAAASALAASYLARPDAAHLLMIGAGALAPHLVAAHAAMRPITRVTLWNRDRARADHLATRLADGGFDVRVATDLVRALPEADIISCATLSSEPLVRGDLVKSGAHLDLVGGFTPSMREADDATIRRSRIYVDGPGAIVEAGDIAVPLAAGVLAAADIAGDLAGLCGGTASGRQAADEVTLFKSVGIALEDIAAASLVWRKHGS</sequence>
<dbReference type="OrthoDB" id="9785971at2"/>
<dbReference type="Gene3D" id="3.30.1780.10">
    <property type="entry name" value="ornithine cyclodeaminase, domain 1"/>
    <property type="match status" value="1"/>
</dbReference>
<dbReference type="GO" id="GO:0019752">
    <property type="term" value="P:carboxylic acid metabolic process"/>
    <property type="evidence" value="ECO:0007669"/>
    <property type="project" value="UniProtKB-ARBA"/>
</dbReference>
<evidence type="ECO:0000313" key="3">
    <source>
        <dbReference type="Proteomes" id="UP000184485"/>
    </source>
</evidence>
<dbReference type="InterPro" id="IPR023401">
    <property type="entry name" value="ODC_N"/>
</dbReference>
<gene>
    <name evidence="2" type="ORF">SAMN02745157_2603</name>
</gene>
<protein>
    <submittedName>
        <fullName evidence="2">Ornithine cyclodeaminase</fullName>
    </submittedName>
</protein>
<dbReference type="Pfam" id="PF02423">
    <property type="entry name" value="OCD_Mu_crystall"/>
    <property type="match status" value="1"/>
</dbReference>
<dbReference type="Gene3D" id="3.40.50.720">
    <property type="entry name" value="NAD(P)-binding Rossmann-like Domain"/>
    <property type="match status" value="1"/>
</dbReference>
<dbReference type="FunFam" id="3.40.50.720:FF:000311">
    <property type="entry name" value="Ornithine cyclodeaminase"/>
    <property type="match status" value="1"/>
</dbReference>
<dbReference type="AlphaFoldDB" id="A0A1M5D934"/>
<organism evidence="2 3">
    <name type="scientific">Kaistia soli DSM 19436</name>
    <dbReference type="NCBI Taxonomy" id="1122133"/>
    <lineage>
        <taxon>Bacteria</taxon>
        <taxon>Pseudomonadati</taxon>
        <taxon>Pseudomonadota</taxon>
        <taxon>Alphaproteobacteria</taxon>
        <taxon>Hyphomicrobiales</taxon>
        <taxon>Kaistiaceae</taxon>
        <taxon>Kaistia</taxon>
    </lineage>
</organism>
<dbReference type="GO" id="GO:0005737">
    <property type="term" value="C:cytoplasm"/>
    <property type="evidence" value="ECO:0007669"/>
    <property type="project" value="TreeGrafter"/>
</dbReference>
<keyword evidence="3" id="KW-1185">Reference proteome</keyword>
<dbReference type="EMBL" id="FQUP01000002">
    <property type="protein sequence ID" value="SHF63528.1"/>
    <property type="molecule type" value="Genomic_DNA"/>
</dbReference>